<feature type="transmembrane region" description="Helical" evidence="5">
    <location>
        <begin position="45"/>
        <end position="64"/>
    </location>
</feature>
<dbReference type="PANTHER" id="PTHR37422:SF13">
    <property type="entry name" value="LIPOPOLYSACCHARIDE BIOSYNTHESIS PROTEIN PA4999-RELATED"/>
    <property type="match status" value="1"/>
</dbReference>
<comment type="subcellular location">
    <subcellularLocation>
        <location evidence="1">Membrane</location>
        <topology evidence="1">Multi-pass membrane protein</topology>
    </subcellularLocation>
</comment>
<protein>
    <recommendedName>
        <fullName evidence="6">O-antigen ligase-related domain-containing protein</fullName>
    </recommendedName>
</protein>
<evidence type="ECO:0000313" key="7">
    <source>
        <dbReference type="EMBL" id="OGM92854.1"/>
    </source>
</evidence>
<feature type="transmembrane region" description="Helical" evidence="5">
    <location>
        <begin position="203"/>
        <end position="221"/>
    </location>
</feature>
<evidence type="ECO:0000256" key="3">
    <source>
        <dbReference type="ARBA" id="ARBA00022989"/>
    </source>
</evidence>
<sequence>MIFGLITSILGAALILTESRAAYISLLLVLPVTFFAMRGSAWRQTLARTIVVCIGTILVASWLFSVKVGYMSLPFLTKYSVGESAIDLGITGRAAYWQGAWDMFRARPLFGWGAGTYGVVYPQFQQGVLLYAKYPHNAYLEMLAETGIIGALPFFLLLGSIVGVGMIALRNFMVRQEGQLRLRLVIFSGILASLIHNGFDIDWHFGSIAVIFWIFSGLLFSKASMSKTPTA</sequence>
<name>A0A1F8DWD7_9BACT</name>
<feature type="transmembrane region" description="Helical" evidence="5">
    <location>
        <begin position="148"/>
        <end position="168"/>
    </location>
</feature>
<reference evidence="7 8" key="1">
    <citation type="journal article" date="2016" name="Nat. Commun.">
        <title>Thousands of microbial genomes shed light on interconnected biogeochemical processes in an aquifer system.</title>
        <authorList>
            <person name="Anantharaman K."/>
            <person name="Brown C.T."/>
            <person name="Hug L.A."/>
            <person name="Sharon I."/>
            <person name="Castelle C.J."/>
            <person name="Probst A.J."/>
            <person name="Thomas B.C."/>
            <person name="Singh A."/>
            <person name="Wilkins M.J."/>
            <person name="Karaoz U."/>
            <person name="Brodie E.L."/>
            <person name="Williams K.H."/>
            <person name="Hubbard S.S."/>
            <person name="Banfield J.F."/>
        </authorList>
    </citation>
    <scope>NUCLEOTIDE SEQUENCE [LARGE SCALE GENOMIC DNA]</scope>
</reference>
<accession>A0A1F8DWD7</accession>
<evidence type="ECO:0000256" key="2">
    <source>
        <dbReference type="ARBA" id="ARBA00022692"/>
    </source>
</evidence>
<dbReference type="Pfam" id="PF04932">
    <property type="entry name" value="Wzy_C"/>
    <property type="match status" value="1"/>
</dbReference>
<evidence type="ECO:0000256" key="1">
    <source>
        <dbReference type="ARBA" id="ARBA00004141"/>
    </source>
</evidence>
<dbReference type="Proteomes" id="UP000177011">
    <property type="component" value="Unassembled WGS sequence"/>
</dbReference>
<evidence type="ECO:0000259" key="6">
    <source>
        <dbReference type="Pfam" id="PF04932"/>
    </source>
</evidence>
<keyword evidence="2 5" id="KW-0812">Transmembrane</keyword>
<keyword evidence="3 5" id="KW-1133">Transmembrane helix</keyword>
<keyword evidence="4 5" id="KW-0472">Membrane</keyword>
<dbReference type="GO" id="GO:0016020">
    <property type="term" value="C:membrane"/>
    <property type="evidence" value="ECO:0007669"/>
    <property type="project" value="UniProtKB-SubCell"/>
</dbReference>
<evidence type="ECO:0000256" key="5">
    <source>
        <dbReference type="SAM" id="Phobius"/>
    </source>
</evidence>
<dbReference type="InterPro" id="IPR007016">
    <property type="entry name" value="O-antigen_ligase-rel_domated"/>
</dbReference>
<evidence type="ECO:0000256" key="4">
    <source>
        <dbReference type="ARBA" id="ARBA00023136"/>
    </source>
</evidence>
<comment type="caution">
    <text evidence="7">The sequence shown here is derived from an EMBL/GenBank/DDBJ whole genome shotgun (WGS) entry which is preliminary data.</text>
</comment>
<evidence type="ECO:0000313" key="8">
    <source>
        <dbReference type="Proteomes" id="UP000177011"/>
    </source>
</evidence>
<organism evidence="7 8">
    <name type="scientific">Candidatus Wolfebacteria bacterium RIFCSPLOWO2_01_FULL_47_17b</name>
    <dbReference type="NCBI Taxonomy" id="1802558"/>
    <lineage>
        <taxon>Bacteria</taxon>
        <taxon>Candidatus Wolfeibacteriota</taxon>
    </lineage>
</organism>
<proteinExistence type="predicted"/>
<feature type="transmembrane region" description="Helical" evidence="5">
    <location>
        <begin position="180"/>
        <end position="197"/>
    </location>
</feature>
<dbReference type="InterPro" id="IPR051533">
    <property type="entry name" value="WaaL-like"/>
</dbReference>
<feature type="domain" description="O-antigen ligase-related" evidence="6">
    <location>
        <begin position="8"/>
        <end position="155"/>
    </location>
</feature>
<dbReference type="AlphaFoldDB" id="A0A1F8DWD7"/>
<dbReference type="PANTHER" id="PTHR37422">
    <property type="entry name" value="TEICHURONIC ACID BIOSYNTHESIS PROTEIN TUAE"/>
    <property type="match status" value="1"/>
</dbReference>
<dbReference type="EMBL" id="MGIS01000017">
    <property type="protein sequence ID" value="OGM92854.1"/>
    <property type="molecule type" value="Genomic_DNA"/>
</dbReference>
<gene>
    <name evidence="7" type="ORF">A2935_02155</name>
</gene>